<dbReference type="EMBL" id="JACSPN010000011">
    <property type="protein sequence ID" value="MBE7700680.1"/>
    <property type="molecule type" value="Genomic_DNA"/>
</dbReference>
<feature type="transmembrane region" description="Helical" evidence="1">
    <location>
        <begin position="15"/>
        <end position="35"/>
    </location>
</feature>
<dbReference type="Proteomes" id="UP000822993">
    <property type="component" value="Unassembled WGS sequence"/>
</dbReference>
<name>A0A9D5U9B5_9CELL</name>
<evidence type="ECO:0000313" key="2">
    <source>
        <dbReference type="EMBL" id="MBE7700680.1"/>
    </source>
</evidence>
<sequence>MSTPVENQPRRERRWIYLGACVVLAAMVLWAVLAFGTARETARASEKVDELIAALEELGARTPDKDQVVRVLGDDGGATCTDPNEALSRATLLAQLANGAGGPGSRPVIADSRVVQGQLLIIEIYCPDELADFQEFVDGLKTDDVAGT</sequence>
<proteinExistence type="predicted"/>
<reference evidence="2 3" key="1">
    <citation type="submission" date="2020-08" db="EMBL/GenBank/DDBJ databases">
        <title>A Genomic Blueprint of the Chicken Gut Microbiome.</title>
        <authorList>
            <person name="Gilroy R."/>
            <person name="Ravi A."/>
            <person name="Getino M."/>
            <person name="Pursley I."/>
            <person name="Horton D.L."/>
            <person name="Alikhan N.-F."/>
            <person name="Baker D."/>
            <person name="Gharbi K."/>
            <person name="Hall N."/>
            <person name="Watson M."/>
            <person name="Adriaenssens E.M."/>
            <person name="Foster-Nyarko E."/>
            <person name="Jarju S."/>
            <person name="Secka A."/>
            <person name="Antonio M."/>
            <person name="Oren A."/>
            <person name="Chaudhuri R."/>
            <person name="La Ragione R.M."/>
            <person name="Hildebrand F."/>
            <person name="Pallen M.J."/>
        </authorList>
    </citation>
    <scope>NUCLEOTIDE SEQUENCE [LARGE SCALE GENOMIC DNA]</scope>
    <source>
        <strain evidence="2 3">Sa1BUA8</strain>
    </source>
</reference>
<gene>
    <name evidence="2" type="ORF">H9623_10250</name>
</gene>
<evidence type="ECO:0000313" key="3">
    <source>
        <dbReference type="Proteomes" id="UP000822993"/>
    </source>
</evidence>
<keyword evidence="1" id="KW-0472">Membrane</keyword>
<organism evidence="2 3">
    <name type="scientific">Oerskovia douganii</name>
    <dbReference type="NCBI Taxonomy" id="2762210"/>
    <lineage>
        <taxon>Bacteria</taxon>
        <taxon>Bacillati</taxon>
        <taxon>Actinomycetota</taxon>
        <taxon>Actinomycetes</taxon>
        <taxon>Micrococcales</taxon>
        <taxon>Cellulomonadaceae</taxon>
        <taxon>Oerskovia</taxon>
    </lineage>
</organism>
<evidence type="ECO:0000256" key="1">
    <source>
        <dbReference type="SAM" id="Phobius"/>
    </source>
</evidence>
<comment type="caution">
    <text evidence="2">The sequence shown here is derived from an EMBL/GenBank/DDBJ whole genome shotgun (WGS) entry which is preliminary data.</text>
</comment>
<keyword evidence="1" id="KW-1133">Transmembrane helix</keyword>
<dbReference type="AlphaFoldDB" id="A0A9D5U9B5"/>
<protein>
    <submittedName>
        <fullName evidence="2">Uncharacterized protein</fullName>
    </submittedName>
</protein>
<dbReference type="RefSeq" id="WP_193719941.1">
    <property type="nucleotide sequence ID" value="NZ_JACSPN010000011.1"/>
</dbReference>
<keyword evidence="3" id="KW-1185">Reference proteome</keyword>
<accession>A0A9D5U9B5</accession>
<keyword evidence="1" id="KW-0812">Transmembrane</keyword>